<keyword evidence="2" id="KW-1133">Transmembrane helix</keyword>
<dbReference type="Proteomes" id="UP000704762">
    <property type="component" value="Unassembled WGS sequence"/>
</dbReference>
<organism evidence="3 4">
    <name type="scientific">Microlunatus panaciterrae</name>
    <dbReference type="NCBI Taxonomy" id="400768"/>
    <lineage>
        <taxon>Bacteria</taxon>
        <taxon>Bacillati</taxon>
        <taxon>Actinomycetota</taxon>
        <taxon>Actinomycetes</taxon>
        <taxon>Propionibacteriales</taxon>
        <taxon>Propionibacteriaceae</taxon>
        <taxon>Microlunatus</taxon>
    </lineage>
</organism>
<comment type="caution">
    <text evidence="3">The sequence shown here is derived from an EMBL/GenBank/DDBJ whole genome shotgun (WGS) entry which is preliminary data.</text>
</comment>
<accession>A0ABS2RKX9</accession>
<reference evidence="3 4" key="1">
    <citation type="submission" date="2021-01" db="EMBL/GenBank/DDBJ databases">
        <title>Sequencing the genomes of 1000 actinobacteria strains.</title>
        <authorList>
            <person name="Klenk H.-P."/>
        </authorList>
    </citation>
    <scope>NUCLEOTIDE SEQUENCE [LARGE SCALE GENOMIC DNA]</scope>
    <source>
        <strain evidence="3 4">DSM 18662</strain>
    </source>
</reference>
<evidence type="ECO:0000256" key="1">
    <source>
        <dbReference type="SAM" id="MobiDB-lite"/>
    </source>
</evidence>
<name>A0ABS2RKX9_9ACTN</name>
<gene>
    <name evidence="3" type="ORF">JOE57_002584</name>
</gene>
<protein>
    <submittedName>
        <fullName evidence="3">Uncharacterized protein</fullName>
    </submittedName>
</protein>
<sequence length="543" mass="56122">MVGQEPEEYRPRRAWVETPDDPATVEPTTEDAGDHDSESAAADQPRPGGASASEVETTVLPRTIRSRVAERSDSRGSRARSTSDAETLDDSDATDETAGIGSRFTQRSRLALLVGAVAAVVVLGLAVGYAVISLGDDAQAGPGRTRSTTGSGGEQSSAAPADAGVLLSDTSMLTAKDAKRIDGKRAWKVALTQKGRGDNAPQAACTPAQPAEGTPQPQQTILRTLASDGKDAPAVLHQADAYASADEATQAYTAMSQALGGCPMDFAHIESGAVVSNLGNQAVGVVVAISDGKTQFRTLVLNRTGRVVNIVDVARDGSAVAPKAVADALGQVTNDQCTAAVGLCATNVTVSAGPPPLGGDQPGFLATADIPPVKGQEGVWSGDIPGGVKDLFSGCEGLAFSTVKGPTDRRARAYLLAENADVPESFGLDEVLLTMPDAKQADSLVTKVRDNLNKCGKRSLTASVSGEKKFSGIGAQRTPVAGWVMTVRQKVDAKTTATYRVGIGSAGTKVVYTFLPTGKGFDFTDGQWQSLNVRAGQRASQVK</sequence>
<keyword evidence="4" id="KW-1185">Reference proteome</keyword>
<feature type="region of interest" description="Disordered" evidence="1">
    <location>
        <begin position="194"/>
        <end position="217"/>
    </location>
</feature>
<feature type="compositionally biased region" description="Basic and acidic residues" evidence="1">
    <location>
        <begin position="67"/>
        <end position="76"/>
    </location>
</feature>
<keyword evidence="2" id="KW-0472">Membrane</keyword>
<feature type="compositionally biased region" description="Acidic residues" evidence="1">
    <location>
        <begin position="86"/>
        <end position="95"/>
    </location>
</feature>
<proteinExistence type="predicted"/>
<feature type="region of interest" description="Disordered" evidence="1">
    <location>
        <begin position="136"/>
        <end position="164"/>
    </location>
</feature>
<feature type="transmembrane region" description="Helical" evidence="2">
    <location>
        <begin position="110"/>
        <end position="132"/>
    </location>
</feature>
<dbReference type="EMBL" id="JAFBCF010000001">
    <property type="protein sequence ID" value="MBM7799663.1"/>
    <property type="molecule type" value="Genomic_DNA"/>
</dbReference>
<evidence type="ECO:0000313" key="4">
    <source>
        <dbReference type="Proteomes" id="UP000704762"/>
    </source>
</evidence>
<dbReference type="RefSeq" id="WP_204918566.1">
    <property type="nucleotide sequence ID" value="NZ_BAAAQP010000003.1"/>
</dbReference>
<feature type="compositionally biased region" description="Low complexity" evidence="1">
    <location>
        <begin position="200"/>
        <end position="211"/>
    </location>
</feature>
<evidence type="ECO:0000313" key="3">
    <source>
        <dbReference type="EMBL" id="MBM7799663.1"/>
    </source>
</evidence>
<evidence type="ECO:0000256" key="2">
    <source>
        <dbReference type="SAM" id="Phobius"/>
    </source>
</evidence>
<keyword evidence="2" id="KW-0812">Transmembrane</keyword>
<feature type="region of interest" description="Disordered" evidence="1">
    <location>
        <begin position="1"/>
        <end position="98"/>
    </location>
</feature>